<dbReference type="PANTHER" id="PTHR11700">
    <property type="entry name" value="30S RIBOSOMAL PROTEIN S10 FAMILY MEMBER"/>
    <property type="match status" value="1"/>
</dbReference>
<evidence type="ECO:0000259" key="4">
    <source>
        <dbReference type="SMART" id="SM01403"/>
    </source>
</evidence>
<reference evidence="6" key="1">
    <citation type="submission" date="2017-01" db="EMBL/GenBank/DDBJ databases">
        <authorList>
            <person name="Wang Y."/>
            <person name="White M."/>
            <person name="Kvist S."/>
            <person name="Moncalvo J.-M."/>
        </authorList>
    </citation>
    <scope>NUCLEOTIDE SEQUENCE [LARGE SCALE GENOMIC DNA]</scope>
    <source>
        <strain evidence="6">COL-18-3</strain>
    </source>
</reference>
<comment type="caution">
    <text evidence="5">The sequence shown here is derived from an EMBL/GenBank/DDBJ whole genome shotgun (WGS) entry which is preliminary data.</text>
</comment>
<accession>A0A1R1PGC4</accession>
<dbReference type="OrthoDB" id="366214at2759"/>
<dbReference type="GO" id="GO:0006412">
    <property type="term" value="P:translation"/>
    <property type="evidence" value="ECO:0007669"/>
    <property type="project" value="InterPro"/>
</dbReference>
<dbReference type="Pfam" id="PF00338">
    <property type="entry name" value="Ribosomal_S10"/>
    <property type="match status" value="1"/>
</dbReference>
<comment type="similarity">
    <text evidence="1">Belongs to the universal ribosomal protein uS10 family.</text>
</comment>
<keyword evidence="2 5" id="KW-0689">Ribosomal protein</keyword>
<evidence type="ECO:0000256" key="3">
    <source>
        <dbReference type="ARBA" id="ARBA00023274"/>
    </source>
</evidence>
<dbReference type="SMART" id="SM01403">
    <property type="entry name" value="Ribosomal_S10"/>
    <property type="match status" value="1"/>
</dbReference>
<dbReference type="GO" id="GO:1990904">
    <property type="term" value="C:ribonucleoprotein complex"/>
    <property type="evidence" value="ECO:0007669"/>
    <property type="project" value="UniProtKB-KW"/>
</dbReference>
<dbReference type="InterPro" id="IPR001848">
    <property type="entry name" value="Ribosomal_uS10"/>
</dbReference>
<dbReference type="InterPro" id="IPR027486">
    <property type="entry name" value="Ribosomal_uS10_dom"/>
</dbReference>
<evidence type="ECO:0000256" key="1">
    <source>
        <dbReference type="ARBA" id="ARBA00007102"/>
    </source>
</evidence>
<evidence type="ECO:0000313" key="5">
    <source>
        <dbReference type="EMBL" id="OMH80026.1"/>
    </source>
</evidence>
<sequence length="156" mass="17890">MDFCRRAAHSMNLPCTGTIRLPVHIKRWTVLKSPFVHKAAMEVFERRTHKRLLQIYDADLEVAKKWIEYIETNIPGGIGMKSRIFEYESLDFLDSFKVSQGEIENGTQIKATSSPDAHQVKAMADLVVKKLSENPKLSIDKVTKDVIEQFRSTPKK</sequence>
<name>A0A1R1PGC4_ZANCU</name>
<keyword evidence="6" id="KW-1185">Reference proteome</keyword>
<dbReference type="AlphaFoldDB" id="A0A1R1PGC4"/>
<evidence type="ECO:0000313" key="6">
    <source>
        <dbReference type="Proteomes" id="UP000188320"/>
    </source>
</evidence>
<gene>
    <name evidence="5" type="ORF">AX774_g6528</name>
</gene>
<dbReference type="SUPFAM" id="SSF54999">
    <property type="entry name" value="Ribosomal protein S10"/>
    <property type="match status" value="1"/>
</dbReference>
<protein>
    <submittedName>
        <fullName evidence="5">37S ribosomal protein S10, mitochondrial</fullName>
    </submittedName>
</protein>
<dbReference type="Gene3D" id="3.30.70.600">
    <property type="entry name" value="Ribosomal protein S10 domain"/>
    <property type="match status" value="1"/>
</dbReference>
<dbReference type="InterPro" id="IPR036838">
    <property type="entry name" value="Ribosomal_uS10_dom_sf"/>
</dbReference>
<feature type="domain" description="Small ribosomal subunit protein uS10" evidence="4">
    <location>
        <begin position="1"/>
        <end position="83"/>
    </location>
</feature>
<proteinExistence type="inferred from homology"/>
<dbReference type="GO" id="GO:0005840">
    <property type="term" value="C:ribosome"/>
    <property type="evidence" value="ECO:0007669"/>
    <property type="project" value="UniProtKB-KW"/>
</dbReference>
<organism evidence="5 6">
    <name type="scientific">Zancudomyces culisetae</name>
    <name type="common">Gut fungus</name>
    <name type="synonym">Smittium culisetae</name>
    <dbReference type="NCBI Taxonomy" id="1213189"/>
    <lineage>
        <taxon>Eukaryota</taxon>
        <taxon>Fungi</taxon>
        <taxon>Fungi incertae sedis</taxon>
        <taxon>Zoopagomycota</taxon>
        <taxon>Kickxellomycotina</taxon>
        <taxon>Harpellomycetes</taxon>
        <taxon>Harpellales</taxon>
        <taxon>Legeriomycetaceae</taxon>
        <taxon>Zancudomyces</taxon>
    </lineage>
</organism>
<keyword evidence="3" id="KW-0687">Ribonucleoprotein</keyword>
<dbReference type="GO" id="GO:0003735">
    <property type="term" value="F:structural constituent of ribosome"/>
    <property type="evidence" value="ECO:0007669"/>
    <property type="project" value="InterPro"/>
</dbReference>
<dbReference type="EMBL" id="LSSK01001323">
    <property type="protein sequence ID" value="OMH80026.1"/>
    <property type="molecule type" value="Genomic_DNA"/>
</dbReference>
<dbReference type="PRINTS" id="PR00971">
    <property type="entry name" value="RIBOSOMALS10"/>
</dbReference>
<dbReference type="Proteomes" id="UP000188320">
    <property type="component" value="Unassembled WGS sequence"/>
</dbReference>
<evidence type="ECO:0000256" key="2">
    <source>
        <dbReference type="ARBA" id="ARBA00022980"/>
    </source>
</evidence>